<dbReference type="EMBL" id="JAKZGO010000001">
    <property type="protein sequence ID" value="MCH7412043.1"/>
    <property type="molecule type" value="Genomic_DNA"/>
</dbReference>
<protein>
    <submittedName>
        <fullName evidence="1">Uncharacterized protein</fullName>
    </submittedName>
</protein>
<dbReference type="RefSeq" id="WP_241409433.1">
    <property type="nucleotide sequence ID" value="NZ_JAKZGO010000001.1"/>
</dbReference>
<comment type="caution">
    <text evidence="1">The sequence shown here is derived from an EMBL/GenBank/DDBJ whole genome shotgun (WGS) entry which is preliminary data.</text>
</comment>
<evidence type="ECO:0000313" key="2">
    <source>
        <dbReference type="Proteomes" id="UP001165430"/>
    </source>
</evidence>
<sequence length="261" mass="30184">MMKFLMLRVLPLIFIALFNNSFELFAQFNFLGKPGLVMTPRAAHADSTDHFYVGTSYIPLEYGLNNFMNRIGAEDYFVANLDFTKRLRINAVLTRPRDIPRIGIGDRHIDIQFDLLYQRGLIPNVGLIITPTFEGSAFLNHNAILVSRYFDFKKGIRLEVSSGYGLSKVFIKPFDSRLFQGFENKYQWIDKSVYGNYYLDEFFGGLQLSFSNVFWLSGEYDGRFYNAGASLLLFKKLHLNTRLLGMEAFSYGFGYRFLLKD</sequence>
<organism evidence="1 2">
    <name type="scientific">Belliella alkalica</name>
    <dbReference type="NCBI Taxonomy" id="1730871"/>
    <lineage>
        <taxon>Bacteria</taxon>
        <taxon>Pseudomonadati</taxon>
        <taxon>Bacteroidota</taxon>
        <taxon>Cytophagia</taxon>
        <taxon>Cytophagales</taxon>
        <taxon>Cyclobacteriaceae</taxon>
        <taxon>Belliella</taxon>
    </lineage>
</organism>
<evidence type="ECO:0000313" key="1">
    <source>
        <dbReference type="EMBL" id="MCH7412043.1"/>
    </source>
</evidence>
<keyword evidence="2" id="KW-1185">Reference proteome</keyword>
<reference evidence="1" key="1">
    <citation type="submission" date="2022-03" db="EMBL/GenBank/DDBJ databases">
        <title>De novo assembled genomes of Belliella spp. (Cyclobacteriaceae) strains.</title>
        <authorList>
            <person name="Szabo A."/>
            <person name="Korponai K."/>
            <person name="Felfoldi T."/>
        </authorList>
    </citation>
    <scope>NUCLEOTIDE SEQUENCE</scope>
    <source>
        <strain evidence="1">DSM 111903</strain>
    </source>
</reference>
<gene>
    <name evidence="1" type="ORF">MM213_00995</name>
</gene>
<proteinExistence type="predicted"/>
<accession>A0ABS9V7W2</accession>
<name>A0ABS9V7W2_9BACT</name>
<dbReference type="Proteomes" id="UP001165430">
    <property type="component" value="Unassembled WGS sequence"/>
</dbReference>